<gene>
    <name evidence="2" type="primary">rimI</name>
    <name evidence="2" type="ORF">R4146_03520</name>
</gene>
<dbReference type="PANTHER" id="PTHR47542">
    <property type="entry name" value="ACYL-COA N-ACYLTRANSFERASES (NAT) SUPERFAMILY PROTEIN"/>
    <property type="match status" value="1"/>
</dbReference>
<keyword evidence="2" id="KW-0689">Ribosomal protein</keyword>
<dbReference type="CDD" id="cd04301">
    <property type="entry name" value="NAT_SF"/>
    <property type="match status" value="1"/>
</dbReference>
<dbReference type="Proteomes" id="UP001370590">
    <property type="component" value="Unassembled WGS sequence"/>
</dbReference>
<keyword evidence="2" id="KW-0012">Acyltransferase</keyword>
<dbReference type="Gene3D" id="3.40.630.30">
    <property type="match status" value="1"/>
</dbReference>
<dbReference type="EC" id="2.3.1.266" evidence="2"/>
<dbReference type="EMBL" id="JAWMWH010000001">
    <property type="protein sequence ID" value="MEJ6400240.1"/>
    <property type="molecule type" value="Genomic_DNA"/>
</dbReference>
<proteinExistence type="predicted"/>
<dbReference type="PANTHER" id="PTHR47542:SF2">
    <property type="entry name" value="ACYL-COA N-ACYLTRANSFERASES (NAT) SUPERFAMILY PROTEIN"/>
    <property type="match status" value="1"/>
</dbReference>
<feature type="domain" description="N-acetyltransferase" evidence="1">
    <location>
        <begin position="39"/>
        <end position="188"/>
    </location>
</feature>
<dbReference type="PROSITE" id="PS51186">
    <property type="entry name" value="GNAT"/>
    <property type="match status" value="1"/>
</dbReference>
<dbReference type="InterPro" id="IPR006464">
    <property type="entry name" value="AcTrfase_RimI/Ard1"/>
</dbReference>
<name>A0ABU8SKY7_9LACO</name>
<dbReference type="GO" id="GO:0005840">
    <property type="term" value="C:ribosome"/>
    <property type="evidence" value="ECO:0007669"/>
    <property type="project" value="UniProtKB-KW"/>
</dbReference>
<keyword evidence="2" id="KW-0687">Ribonucleoprotein</keyword>
<comment type="caution">
    <text evidence="2">The sequence shown here is derived from an EMBL/GenBank/DDBJ whole genome shotgun (WGS) entry which is preliminary data.</text>
</comment>
<dbReference type="GO" id="GO:0008999">
    <property type="term" value="F:protein-N-terminal-alanine acetyltransferase activity"/>
    <property type="evidence" value="ECO:0007669"/>
    <property type="project" value="UniProtKB-EC"/>
</dbReference>
<dbReference type="InterPro" id="IPR016181">
    <property type="entry name" value="Acyl_CoA_acyltransferase"/>
</dbReference>
<accession>A0ABU8SKY7</accession>
<keyword evidence="3" id="KW-1185">Reference proteome</keyword>
<evidence type="ECO:0000313" key="2">
    <source>
        <dbReference type="EMBL" id="MEJ6400240.1"/>
    </source>
</evidence>
<evidence type="ECO:0000259" key="1">
    <source>
        <dbReference type="PROSITE" id="PS51186"/>
    </source>
</evidence>
<sequence>MLKKFKNWYQGLFSKSDRLFRKQQMVVKNHIVEIKNDKYFIGKAMVTDVPELLKIEKSVYDGQTPWNYTAMLKELKRSDDRLYLVIRYHDQLVAFIGCAFWEKNQECHITNLAVQKEFQHRGLAYFLLTVVIKKARKIDYSKITLEVRSSNHHAQHLYTDLGFKRTGIKLHYYVDNQEDAIDMSLDIREMDTRPNNYGL</sequence>
<dbReference type="SUPFAM" id="SSF55729">
    <property type="entry name" value="Acyl-CoA N-acyltransferases (Nat)"/>
    <property type="match status" value="1"/>
</dbReference>
<dbReference type="Pfam" id="PF00583">
    <property type="entry name" value="Acetyltransf_1"/>
    <property type="match status" value="1"/>
</dbReference>
<keyword evidence="2" id="KW-0808">Transferase</keyword>
<dbReference type="NCBIfam" id="TIGR01575">
    <property type="entry name" value="rimI"/>
    <property type="match status" value="1"/>
</dbReference>
<reference evidence="2 3" key="1">
    <citation type="submission" date="2023-10" db="EMBL/GenBank/DDBJ databases">
        <title>Nicoliella lavandulae sp. nov. isolated from Lavandula angustifolia flowers.</title>
        <authorList>
            <person name="Alcantara C."/>
            <person name="Zuniga M."/>
            <person name="Landete J.M."/>
            <person name="Monedero V."/>
        </authorList>
    </citation>
    <scope>NUCLEOTIDE SEQUENCE [LARGE SCALE GENOMIC DNA]</scope>
    <source>
        <strain evidence="2 3">Es01</strain>
    </source>
</reference>
<evidence type="ECO:0000313" key="3">
    <source>
        <dbReference type="Proteomes" id="UP001370590"/>
    </source>
</evidence>
<protein>
    <submittedName>
        <fullName evidence="2">Ribosomal protein S18-alanine N-acetyltransferase</fullName>
        <ecNumber evidence="2">2.3.1.266</ecNumber>
    </submittedName>
</protein>
<dbReference type="InterPro" id="IPR000182">
    <property type="entry name" value="GNAT_dom"/>
</dbReference>
<organism evidence="2 3">
    <name type="scientific">Nicoliella lavandulae</name>
    <dbReference type="NCBI Taxonomy" id="3082954"/>
    <lineage>
        <taxon>Bacteria</taxon>
        <taxon>Bacillati</taxon>
        <taxon>Bacillota</taxon>
        <taxon>Bacilli</taxon>
        <taxon>Lactobacillales</taxon>
        <taxon>Lactobacillaceae</taxon>
        <taxon>Nicoliella</taxon>
    </lineage>
</organism>
<dbReference type="RefSeq" id="WP_339960056.1">
    <property type="nucleotide sequence ID" value="NZ_JAWMWH010000001.1"/>
</dbReference>